<dbReference type="PATRIC" id="fig|1121328.3.peg.297"/>
<evidence type="ECO:0000313" key="4">
    <source>
        <dbReference type="Proteomes" id="UP000323392"/>
    </source>
</evidence>
<dbReference type="Proteomes" id="UP000323392">
    <property type="component" value="Unassembled WGS sequence"/>
</dbReference>
<accession>A0A150FNL6</accession>
<keyword evidence="4" id="KW-1185">Reference proteome</keyword>
<name>A0A150FNL6_CLOPD</name>
<protein>
    <submittedName>
        <fullName evidence="1">Uncharacterized protein</fullName>
    </submittedName>
</protein>
<comment type="caution">
    <text evidence="1">The sequence shown here is derived from an EMBL/GenBank/DDBJ whole genome shotgun (WGS) entry which is preliminary data.</text>
</comment>
<sequence length="61" mass="7213">MKKYILIGLDYPRKGFYTKYTSDLYKKHNTQMVVSRGLGNSLFPFRVFNFPKIITVTLYAQ</sequence>
<dbReference type="EMBL" id="FRBG01000006">
    <property type="protein sequence ID" value="SHK87228.1"/>
    <property type="molecule type" value="Genomic_DNA"/>
</dbReference>
<dbReference type="Proteomes" id="UP000092605">
    <property type="component" value="Unassembled WGS sequence"/>
</dbReference>
<organism evidence="1 3">
    <name type="scientific">Alkalithermobacter thermoalcaliphilus JW-YL-7 = DSM 7308</name>
    <dbReference type="NCBI Taxonomy" id="1121328"/>
    <lineage>
        <taxon>Bacteria</taxon>
        <taxon>Bacillati</taxon>
        <taxon>Bacillota</taxon>
        <taxon>Clostridia</taxon>
        <taxon>Peptostreptococcales</taxon>
        <taxon>Tepidibacteraceae</taxon>
        <taxon>Alkalithermobacter</taxon>
    </lineage>
</organism>
<dbReference type="EMBL" id="LSFY01000001">
    <property type="protein sequence ID" value="KXZ39223.1"/>
    <property type="molecule type" value="Genomic_DNA"/>
</dbReference>
<dbReference type="AlphaFoldDB" id="A0A150FNL6"/>
<reference evidence="1 3" key="1">
    <citation type="submission" date="2016-02" db="EMBL/GenBank/DDBJ databases">
        <title>Draft genome sequence for Clostridium paradoxum JW-YL-7.</title>
        <authorList>
            <person name="Utturkar S.M."/>
            <person name="Lancaster A."/>
            <person name="Poole F.L."/>
            <person name="Adams M.W."/>
            <person name="Brown S.D."/>
        </authorList>
    </citation>
    <scope>NUCLEOTIDE SEQUENCE [LARGE SCALE GENOMIC DNA]</scope>
    <source>
        <strain evidence="1 3">JW-YL-7</strain>
    </source>
</reference>
<evidence type="ECO:0000313" key="3">
    <source>
        <dbReference type="Proteomes" id="UP000092605"/>
    </source>
</evidence>
<dbReference type="RefSeq" id="WP_153011563.1">
    <property type="nucleotide sequence ID" value="NZ_LSFY01000001.1"/>
</dbReference>
<gene>
    <name evidence="1" type="ORF">JWYL7_0298</name>
    <name evidence="2" type="ORF">SAMN05661008_01060</name>
</gene>
<reference evidence="2 4" key="2">
    <citation type="submission" date="2016-11" db="EMBL/GenBank/DDBJ databases">
        <authorList>
            <person name="Varghese N."/>
            <person name="Submissions S."/>
        </authorList>
    </citation>
    <scope>NUCLEOTIDE SEQUENCE [LARGE SCALE GENOMIC DNA]</scope>
    <source>
        <strain evidence="2 4">DSM 7308</strain>
    </source>
</reference>
<evidence type="ECO:0000313" key="2">
    <source>
        <dbReference type="EMBL" id="SHK87228.1"/>
    </source>
</evidence>
<proteinExistence type="predicted"/>
<evidence type="ECO:0000313" key="1">
    <source>
        <dbReference type="EMBL" id="KXZ39223.1"/>
    </source>
</evidence>